<dbReference type="Gene3D" id="3.90.70.10">
    <property type="entry name" value="Cysteine proteinases"/>
    <property type="match status" value="1"/>
</dbReference>
<dbReference type="InterPro" id="IPR038765">
    <property type="entry name" value="Papain-like_cys_pep_sf"/>
</dbReference>
<gene>
    <name evidence="3" type="ORF">GFSPODELE1_LOCUS7389</name>
</gene>
<feature type="region of interest" description="Disordered" evidence="2">
    <location>
        <begin position="639"/>
        <end position="673"/>
    </location>
</feature>
<evidence type="ECO:0000256" key="1">
    <source>
        <dbReference type="SAM" id="Coils"/>
    </source>
</evidence>
<dbReference type="SUPFAM" id="SSF54001">
    <property type="entry name" value="Cysteine proteinases"/>
    <property type="match status" value="1"/>
</dbReference>
<dbReference type="Gene3D" id="6.10.140.100">
    <property type="match status" value="1"/>
</dbReference>
<dbReference type="PANTHER" id="PTHR39597">
    <property type="entry name" value="UBA DOMAIN-CONTAINING PROTEIN RUP1"/>
    <property type="match status" value="1"/>
</dbReference>
<evidence type="ECO:0000313" key="3">
    <source>
        <dbReference type="EMBL" id="CAL1709521.1"/>
    </source>
</evidence>
<evidence type="ECO:0000313" key="4">
    <source>
        <dbReference type="Proteomes" id="UP001497453"/>
    </source>
</evidence>
<dbReference type="InterPro" id="IPR055335">
    <property type="entry name" value="Ucp6/RUP1"/>
</dbReference>
<accession>A0ABP1DNV5</accession>
<sequence>MTGLSEPFQATSYNPSPPTAKEQADVELLLAVMDSNVDPDVALAVLRRNWGDVDKAATALLEGDTGVAPPPYGTFPPSLGQDDRNTIVGPRTPPPSKPERDSPPGVIDLTGDDDKDLSQALKASLEDHGTTFGPSNRAPDPNWAMVSSNAAIGPANEQAADVHNDDMRRAIEASLSMTNEMTIDTYDELPLEQRVRQGDCPVTLRPTQASRVCAALITHGLFFVPQVRYWISLYRPLPPQIDESEDEPIEILPPQEGIAYVVWSLVETFVNMDLARTTELNVDRALDAFDATLWSGAGEQPGDVAYHFYNKLAWAVETAMLEDLDRDKDTRLFHFRYGLSDTDAPTGPLDKRSDMSVVKVAVRGTPDANDLLSCLSLELSPIGDTGHHQVIFQPSEVVAFQLVRDGMLPSGSNHERRTFAFPNHVYLDQFLQENAKLASDKRRLQRELYAQVDELKERRRHLNWNEGRNVLNDLRSSIHYYENIAEHNDDETRKAHLQDMATKLQAILVRVEREIRILDDQIAKAQISAASVYDCPELQKHRYDLRVVLVHDGLYGRSHLYSYVKQRDKWWKIVDYSTLEVSEETVLHDPIGLHLNAGPFFLIYSRAIPEESLRPDWPENVKNSVKHNNALFFSSLPPEVANDIEDPNSPPTSPMAYAVEDPELEGEPMDLSN</sequence>
<name>A0ABP1DNV5_9APHY</name>
<feature type="region of interest" description="Disordered" evidence="2">
    <location>
        <begin position="1"/>
        <end position="21"/>
    </location>
</feature>
<keyword evidence="1" id="KW-0175">Coiled coil</keyword>
<reference evidence="4" key="1">
    <citation type="submission" date="2024-04" db="EMBL/GenBank/DDBJ databases">
        <authorList>
            <person name="Shaw F."/>
            <person name="Minotto A."/>
        </authorList>
    </citation>
    <scope>NUCLEOTIDE SEQUENCE [LARGE SCALE GENOMIC DNA]</scope>
</reference>
<dbReference type="PANTHER" id="PTHR39597:SF1">
    <property type="entry name" value="UBA DOMAIN-CONTAINING PROTEIN RUP1"/>
    <property type="match status" value="1"/>
</dbReference>
<dbReference type="Proteomes" id="UP001497453">
    <property type="component" value="Chromosome 5"/>
</dbReference>
<evidence type="ECO:0008006" key="5">
    <source>
        <dbReference type="Google" id="ProtNLM"/>
    </source>
</evidence>
<keyword evidence="4" id="KW-1185">Reference proteome</keyword>
<feature type="compositionally biased region" description="Acidic residues" evidence="2">
    <location>
        <begin position="660"/>
        <end position="673"/>
    </location>
</feature>
<dbReference type="EMBL" id="OZ037948">
    <property type="protein sequence ID" value="CAL1709521.1"/>
    <property type="molecule type" value="Genomic_DNA"/>
</dbReference>
<protein>
    <recommendedName>
        <fullName evidence="5">USP domain-containing protein</fullName>
    </recommendedName>
</protein>
<feature type="coiled-coil region" evidence="1">
    <location>
        <begin position="494"/>
        <end position="528"/>
    </location>
</feature>
<feature type="region of interest" description="Disordered" evidence="2">
    <location>
        <begin position="62"/>
        <end position="113"/>
    </location>
</feature>
<evidence type="ECO:0000256" key="2">
    <source>
        <dbReference type="SAM" id="MobiDB-lite"/>
    </source>
</evidence>
<proteinExistence type="predicted"/>
<organism evidence="3 4">
    <name type="scientific">Somion occarium</name>
    <dbReference type="NCBI Taxonomy" id="3059160"/>
    <lineage>
        <taxon>Eukaryota</taxon>
        <taxon>Fungi</taxon>
        <taxon>Dikarya</taxon>
        <taxon>Basidiomycota</taxon>
        <taxon>Agaricomycotina</taxon>
        <taxon>Agaricomycetes</taxon>
        <taxon>Polyporales</taxon>
        <taxon>Cerrenaceae</taxon>
        <taxon>Somion</taxon>
    </lineage>
</organism>